<accession>A0A1J5TEY0</accession>
<gene>
    <name evidence="1" type="ORF">GALL_03440</name>
</gene>
<evidence type="ECO:0008006" key="2">
    <source>
        <dbReference type="Google" id="ProtNLM"/>
    </source>
</evidence>
<dbReference type="EMBL" id="MLJW01000001">
    <property type="protein sequence ID" value="OIR19463.1"/>
    <property type="molecule type" value="Genomic_DNA"/>
</dbReference>
<reference evidence="1" key="1">
    <citation type="submission" date="2016-10" db="EMBL/GenBank/DDBJ databases">
        <title>Sequence of Gallionella enrichment culture.</title>
        <authorList>
            <person name="Poehlein A."/>
            <person name="Muehling M."/>
            <person name="Daniel R."/>
        </authorList>
    </citation>
    <scope>NUCLEOTIDE SEQUENCE</scope>
</reference>
<dbReference type="InterPro" id="IPR014094">
    <property type="entry name" value="LpoB"/>
</dbReference>
<sequence>MLSKRIWMLLGALMAALVLGGCSTEVKRVGVDEVRDLSGYWNDTDSRLVAEEMIRDSLSGGWIDRYAQKTSHTPAVIVGEVRNLSNEHINTRTFVNDLERAFVNSGRVDVVASKTQREGIRQERSDMDLNASESTRKEMGKERGADFMLMGTINTITDASGREQIRFYQIDMTLISLADNRMVWTGQKKLKKDVTEARFR</sequence>
<dbReference type="Gene3D" id="3.40.50.10610">
    <property type="entry name" value="ABC-type transport auxiliary lipoprotein component"/>
    <property type="match status" value="1"/>
</dbReference>
<comment type="caution">
    <text evidence="1">The sequence shown here is derived from an EMBL/GenBank/DDBJ whole genome shotgun (WGS) entry which is preliminary data.</text>
</comment>
<dbReference type="Pfam" id="PF13036">
    <property type="entry name" value="LpoB"/>
    <property type="match status" value="1"/>
</dbReference>
<evidence type="ECO:0000313" key="1">
    <source>
        <dbReference type="EMBL" id="OIR19463.1"/>
    </source>
</evidence>
<dbReference type="AlphaFoldDB" id="A0A1J5TEY0"/>
<name>A0A1J5TEY0_9ZZZZ</name>
<proteinExistence type="predicted"/>
<organism evidence="1">
    <name type="scientific">mine drainage metagenome</name>
    <dbReference type="NCBI Taxonomy" id="410659"/>
    <lineage>
        <taxon>unclassified sequences</taxon>
        <taxon>metagenomes</taxon>
        <taxon>ecological metagenomes</taxon>
    </lineage>
</organism>
<protein>
    <recommendedName>
        <fullName evidence="2">Penicillin-binding protein activator LpoB</fullName>
    </recommendedName>
</protein>
<dbReference type="PROSITE" id="PS51257">
    <property type="entry name" value="PROKAR_LIPOPROTEIN"/>
    <property type="match status" value="1"/>
</dbReference>